<evidence type="ECO:0000256" key="2">
    <source>
        <dbReference type="ARBA" id="ARBA00004196"/>
    </source>
</evidence>
<proteinExistence type="predicted"/>
<dbReference type="InterPro" id="IPR011055">
    <property type="entry name" value="Dup_hybrid_motif"/>
</dbReference>
<sequence>MNGENNGWITYLIQNNRMKKLIALAFTACLIVLTSCNDNEETKDLAVLEQIKIAPVYLYGYDLNNYNVVEDTVQSGATFNDLIAPHLVQGQSAYEAAITMDSVFPLRKIQAGKPYKIIKRKDKAGTPEAFIYEATRMEYVQLKLTGQLEAKANQHPLTVRRKTASGVIHSTLSEAMEEEGLGMSAIYELSDIYKWTIDFFKLQEGDKFKMIYQERYINDSIYAGIEAIDVAVFETGGKPYYAFDYVTDSIKGKRDYYSDKGTTLRNFFLKAPVNYTRISSRYSGNRFHPVQKRWKAHRGTDYAAGYGTPIVSTANGVVTKSGYTRGNGNYVKVRHNGTYETQYLHMTKRLVKVGQSVAQGQTIGTVGSTGLATGPHVCYRFWVNGVQVDPYKQNLPSADPLPKDQMSLFQKHIEPLKAEIDNLPYKDTAAVL</sequence>
<dbReference type="InterPro" id="IPR016047">
    <property type="entry name" value="M23ase_b-sheet_dom"/>
</dbReference>
<evidence type="ECO:0000259" key="9">
    <source>
        <dbReference type="Pfam" id="PF19425"/>
    </source>
</evidence>
<dbReference type="Pfam" id="PF01551">
    <property type="entry name" value="Peptidase_M23"/>
    <property type="match status" value="1"/>
</dbReference>
<dbReference type="Gene3D" id="2.70.70.10">
    <property type="entry name" value="Glucose Permease (Domain IIA)"/>
    <property type="match status" value="1"/>
</dbReference>
<organism evidence="10 11">
    <name type="scientific">Nonlabens marinus S1-08</name>
    <dbReference type="NCBI Taxonomy" id="1454201"/>
    <lineage>
        <taxon>Bacteria</taxon>
        <taxon>Pseudomonadati</taxon>
        <taxon>Bacteroidota</taxon>
        <taxon>Flavobacteriia</taxon>
        <taxon>Flavobacteriales</taxon>
        <taxon>Flavobacteriaceae</taxon>
        <taxon>Nonlabens</taxon>
    </lineage>
</organism>
<dbReference type="HOGENOM" id="CLU_026846_4_3_10"/>
<comment type="cofactor">
    <cofactor evidence="1">
        <name>Zn(2+)</name>
        <dbReference type="ChEBI" id="CHEBI:29105"/>
    </cofactor>
</comment>
<keyword evidence="11" id="KW-1185">Reference proteome</keyword>
<dbReference type="PANTHER" id="PTHR21666:SF288">
    <property type="entry name" value="CELL DIVISION PROTEIN YTFB"/>
    <property type="match status" value="1"/>
</dbReference>
<comment type="subcellular location">
    <subcellularLocation>
        <location evidence="2">Cell envelope</location>
    </subcellularLocation>
</comment>
<protein>
    <submittedName>
        <fullName evidence="10">Peptidase, M23/M37 family</fullName>
    </submittedName>
</protein>
<dbReference type="STRING" id="1454201.NMS_0558"/>
<evidence type="ECO:0000256" key="6">
    <source>
        <dbReference type="ARBA" id="ARBA00022833"/>
    </source>
</evidence>
<dbReference type="PANTHER" id="PTHR21666">
    <property type="entry name" value="PEPTIDASE-RELATED"/>
    <property type="match status" value="1"/>
</dbReference>
<evidence type="ECO:0000256" key="1">
    <source>
        <dbReference type="ARBA" id="ARBA00001947"/>
    </source>
</evidence>
<dbReference type="KEGG" id="nmf:NMS_0558"/>
<feature type="domain" description="Csd3-like second N-terminal" evidence="9">
    <location>
        <begin position="162"/>
        <end position="282"/>
    </location>
</feature>
<evidence type="ECO:0000256" key="4">
    <source>
        <dbReference type="ARBA" id="ARBA00022723"/>
    </source>
</evidence>
<dbReference type="InterPro" id="IPR050570">
    <property type="entry name" value="Cell_wall_metabolism_enzyme"/>
</dbReference>
<dbReference type="GO" id="GO:0006508">
    <property type="term" value="P:proteolysis"/>
    <property type="evidence" value="ECO:0007669"/>
    <property type="project" value="UniProtKB-KW"/>
</dbReference>
<keyword evidence="3" id="KW-0645">Protease</keyword>
<reference evidence="10 11" key="1">
    <citation type="journal article" date="2014" name="Proc. Natl. Acad. Sci. U.S.A.">
        <title>Functional characterization of flavobacteria rhodopsins reveals a unique class of light-driven chloride pump in bacteria.</title>
        <authorList>
            <person name="Yoshizawa S."/>
            <person name="Kumagai Y."/>
            <person name="Kim H."/>
            <person name="Ogura Y."/>
            <person name="Hayashi T."/>
            <person name="Iwasaki W."/>
            <person name="DeLong E.F."/>
            <person name="Kogure K."/>
        </authorList>
    </citation>
    <scope>NUCLEOTIDE SEQUENCE [LARGE SCALE GENOMIC DNA]</scope>
    <source>
        <strain evidence="10 11">S1-08</strain>
    </source>
</reference>
<evidence type="ECO:0000256" key="7">
    <source>
        <dbReference type="ARBA" id="ARBA00023049"/>
    </source>
</evidence>
<keyword evidence="4" id="KW-0479">Metal-binding</keyword>
<gene>
    <name evidence="10" type="ORF">NMS_0558</name>
</gene>
<dbReference type="AlphaFoldDB" id="W8VW99"/>
<accession>W8VW99</accession>
<dbReference type="Pfam" id="PF19425">
    <property type="entry name" value="Csd3_N2"/>
    <property type="match status" value="1"/>
</dbReference>
<dbReference type="Gene3D" id="3.10.450.350">
    <property type="match status" value="1"/>
</dbReference>
<feature type="domain" description="M23ase beta-sheet core" evidence="8">
    <location>
        <begin position="296"/>
        <end position="390"/>
    </location>
</feature>
<keyword evidence="7" id="KW-0482">Metalloprotease</keyword>
<evidence type="ECO:0000256" key="5">
    <source>
        <dbReference type="ARBA" id="ARBA00022801"/>
    </source>
</evidence>
<evidence type="ECO:0000256" key="3">
    <source>
        <dbReference type="ARBA" id="ARBA00022670"/>
    </source>
</evidence>
<dbReference type="GO" id="GO:0046872">
    <property type="term" value="F:metal ion binding"/>
    <property type="evidence" value="ECO:0007669"/>
    <property type="project" value="UniProtKB-KW"/>
</dbReference>
<dbReference type="SUPFAM" id="SSF51261">
    <property type="entry name" value="Duplicated hybrid motif"/>
    <property type="match status" value="1"/>
</dbReference>
<dbReference type="Proteomes" id="UP000031760">
    <property type="component" value="Chromosome"/>
</dbReference>
<evidence type="ECO:0000313" key="10">
    <source>
        <dbReference type="EMBL" id="BAO54567.1"/>
    </source>
</evidence>
<name>W8VW99_9FLAO</name>
<dbReference type="GO" id="GO:0004222">
    <property type="term" value="F:metalloendopeptidase activity"/>
    <property type="evidence" value="ECO:0007669"/>
    <property type="project" value="TreeGrafter"/>
</dbReference>
<dbReference type="CDD" id="cd12797">
    <property type="entry name" value="M23_peptidase"/>
    <property type="match status" value="1"/>
</dbReference>
<keyword evidence="5" id="KW-0378">Hydrolase</keyword>
<evidence type="ECO:0000313" key="11">
    <source>
        <dbReference type="Proteomes" id="UP000031760"/>
    </source>
</evidence>
<dbReference type="GO" id="GO:0030313">
    <property type="term" value="C:cell envelope"/>
    <property type="evidence" value="ECO:0007669"/>
    <property type="project" value="UniProtKB-SubCell"/>
</dbReference>
<keyword evidence="6" id="KW-0862">Zinc</keyword>
<evidence type="ECO:0000259" key="8">
    <source>
        <dbReference type="Pfam" id="PF01551"/>
    </source>
</evidence>
<dbReference type="EMBL" id="AP014548">
    <property type="protein sequence ID" value="BAO54567.1"/>
    <property type="molecule type" value="Genomic_DNA"/>
</dbReference>
<dbReference type="InterPro" id="IPR045834">
    <property type="entry name" value="Csd3_N2"/>
</dbReference>